<sequence length="209" mass="23356">MNRPYPPHDLATLSDLEMLHRFVPAPDLLDWIRATFLDEVSPLFNVEHVHLRDADLGVLWTNCDNSKQMRTVIGQAELMPPMAMGKWQRARAIQQVEEWFDGMPDFLLTFSAPAAAGMDDPSFCALVEHELYHCAQKRDKYGMPAFNKDTGKPILVMRGHDVQEFVGVVERYGAIDPEVAAMVAAANRTPTIGRASIANMCGTCNLRVA</sequence>
<name>A0A2W5NQE2_9SPHN</name>
<dbReference type="EMBL" id="QFPX01000005">
    <property type="protein sequence ID" value="PZQ55752.1"/>
    <property type="molecule type" value="Genomic_DNA"/>
</dbReference>
<dbReference type="Pfam" id="PF18894">
    <property type="entry name" value="PhageMetallopep"/>
    <property type="match status" value="1"/>
</dbReference>
<evidence type="ECO:0000313" key="3">
    <source>
        <dbReference type="Proteomes" id="UP000249082"/>
    </source>
</evidence>
<feature type="domain" description="Putative phage metallopeptidase" evidence="1">
    <location>
        <begin position="30"/>
        <end position="187"/>
    </location>
</feature>
<protein>
    <recommendedName>
        <fullName evidence="1">Putative phage metallopeptidase domain-containing protein</fullName>
    </recommendedName>
</protein>
<dbReference type="AlphaFoldDB" id="A0A2W5NQE2"/>
<evidence type="ECO:0000259" key="1">
    <source>
        <dbReference type="Pfam" id="PF18894"/>
    </source>
</evidence>
<proteinExistence type="predicted"/>
<reference evidence="2 3" key="1">
    <citation type="submission" date="2017-08" db="EMBL/GenBank/DDBJ databases">
        <title>Infants hospitalized years apart are colonized by the same room-sourced microbial strains.</title>
        <authorList>
            <person name="Brooks B."/>
            <person name="Olm M.R."/>
            <person name="Firek B.A."/>
            <person name="Baker R."/>
            <person name="Thomas B.C."/>
            <person name="Morowitz M.J."/>
            <person name="Banfield J.F."/>
        </authorList>
    </citation>
    <scope>NUCLEOTIDE SEQUENCE [LARGE SCALE GENOMIC DNA]</scope>
    <source>
        <strain evidence="2">S2_005_002_R2_33</strain>
    </source>
</reference>
<gene>
    <name evidence="2" type="ORF">DI555_06920</name>
</gene>
<dbReference type="Proteomes" id="UP000249082">
    <property type="component" value="Unassembled WGS sequence"/>
</dbReference>
<organism evidence="2 3">
    <name type="scientific">Novosphingobium pentaromativorans</name>
    <dbReference type="NCBI Taxonomy" id="205844"/>
    <lineage>
        <taxon>Bacteria</taxon>
        <taxon>Pseudomonadati</taxon>
        <taxon>Pseudomonadota</taxon>
        <taxon>Alphaproteobacteria</taxon>
        <taxon>Sphingomonadales</taxon>
        <taxon>Sphingomonadaceae</taxon>
        <taxon>Novosphingobium</taxon>
    </lineage>
</organism>
<evidence type="ECO:0000313" key="2">
    <source>
        <dbReference type="EMBL" id="PZQ55752.1"/>
    </source>
</evidence>
<accession>A0A2W5NQE2</accession>
<comment type="caution">
    <text evidence="2">The sequence shown here is derived from an EMBL/GenBank/DDBJ whole genome shotgun (WGS) entry which is preliminary data.</text>
</comment>
<dbReference type="InterPro" id="IPR043998">
    <property type="entry name" value="Put_Metallopep"/>
</dbReference>